<dbReference type="STRING" id="7395.A0A1A9VPV1"/>
<organism evidence="1 2">
    <name type="scientific">Glossina austeni</name>
    <name type="common">Savannah tsetse fly</name>
    <dbReference type="NCBI Taxonomy" id="7395"/>
    <lineage>
        <taxon>Eukaryota</taxon>
        <taxon>Metazoa</taxon>
        <taxon>Ecdysozoa</taxon>
        <taxon>Arthropoda</taxon>
        <taxon>Hexapoda</taxon>
        <taxon>Insecta</taxon>
        <taxon>Pterygota</taxon>
        <taxon>Neoptera</taxon>
        <taxon>Endopterygota</taxon>
        <taxon>Diptera</taxon>
        <taxon>Brachycera</taxon>
        <taxon>Muscomorpha</taxon>
        <taxon>Hippoboscoidea</taxon>
        <taxon>Glossinidae</taxon>
        <taxon>Glossina</taxon>
    </lineage>
</organism>
<proteinExistence type="predicted"/>
<evidence type="ECO:0008006" key="3">
    <source>
        <dbReference type="Google" id="ProtNLM"/>
    </source>
</evidence>
<evidence type="ECO:0000313" key="2">
    <source>
        <dbReference type="Proteomes" id="UP000078200"/>
    </source>
</evidence>
<accession>A0A1A9VPV1</accession>
<dbReference type="Proteomes" id="UP000078200">
    <property type="component" value="Unassembled WGS sequence"/>
</dbReference>
<sequence>MDSQKKHLLHCFKKDSGTKDTADGSGSVTTTFRTVRDCFKKFRAGNSDWKDEERSGCSATTRTDFIKSVVAENPRHGVPELVDATNAPNARRLANYCLGCLCLIYLDLHLHFLKAAFTIE</sequence>
<dbReference type="EnsemblMetazoa" id="GAUT043760-RA">
    <property type="protein sequence ID" value="GAUT043760-PA"/>
    <property type="gene ID" value="GAUT043760"/>
</dbReference>
<evidence type="ECO:0000313" key="1">
    <source>
        <dbReference type="EnsemblMetazoa" id="GAUT043760-PA"/>
    </source>
</evidence>
<protein>
    <recommendedName>
        <fullName evidence="3">Mos1 transposase HTH domain-containing protein</fullName>
    </recommendedName>
</protein>
<dbReference type="AlphaFoldDB" id="A0A1A9VPV1"/>
<reference evidence="1" key="1">
    <citation type="submission" date="2020-05" db="UniProtKB">
        <authorList>
            <consortium name="EnsemblMetazoa"/>
        </authorList>
    </citation>
    <scope>IDENTIFICATION</scope>
    <source>
        <strain evidence="1">TTRI</strain>
    </source>
</reference>
<keyword evidence="2" id="KW-1185">Reference proteome</keyword>
<dbReference type="VEuPathDB" id="VectorBase:GAUT043760"/>
<name>A0A1A9VPV1_GLOAU</name>